<evidence type="ECO:0000313" key="1">
    <source>
        <dbReference type="EMBL" id="CAG8850018.1"/>
    </source>
</evidence>
<accession>A0ACA9SVN3</accession>
<protein>
    <submittedName>
        <fullName evidence="1">22689_t:CDS:1</fullName>
    </submittedName>
</protein>
<dbReference type="Proteomes" id="UP000789920">
    <property type="component" value="Unassembled WGS sequence"/>
</dbReference>
<gene>
    <name evidence="1" type="ORF">RPERSI_LOCUS35884</name>
</gene>
<keyword evidence="2" id="KW-1185">Reference proteome</keyword>
<evidence type="ECO:0000313" key="2">
    <source>
        <dbReference type="Proteomes" id="UP000789920"/>
    </source>
</evidence>
<reference evidence="1" key="1">
    <citation type="submission" date="2021-06" db="EMBL/GenBank/DDBJ databases">
        <authorList>
            <person name="Kallberg Y."/>
            <person name="Tangrot J."/>
            <person name="Rosling A."/>
        </authorList>
    </citation>
    <scope>NUCLEOTIDE SEQUENCE</scope>
    <source>
        <strain evidence="1">MA461A</strain>
    </source>
</reference>
<comment type="caution">
    <text evidence="1">The sequence shown here is derived from an EMBL/GenBank/DDBJ whole genome shotgun (WGS) entry which is preliminary data.</text>
</comment>
<proteinExistence type="predicted"/>
<name>A0ACA9SVN3_9GLOM</name>
<feature type="non-terminal residue" evidence="1">
    <location>
        <position position="1"/>
    </location>
</feature>
<sequence>PELQQRIYVDSNEEVVAKCKPKETERIKATNFNEIISILTKKAQLHI</sequence>
<dbReference type="EMBL" id="CAJVQC010168640">
    <property type="protein sequence ID" value="CAG8850018.1"/>
    <property type="molecule type" value="Genomic_DNA"/>
</dbReference>
<organism evidence="1 2">
    <name type="scientific">Racocetra persica</name>
    <dbReference type="NCBI Taxonomy" id="160502"/>
    <lineage>
        <taxon>Eukaryota</taxon>
        <taxon>Fungi</taxon>
        <taxon>Fungi incertae sedis</taxon>
        <taxon>Mucoromycota</taxon>
        <taxon>Glomeromycotina</taxon>
        <taxon>Glomeromycetes</taxon>
        <taxon>Diversisporales</taxon>
        <taxon>Gigasporaceae</taxon>
        <taxon>Racocetra</taxon>
    </lineage>
</organism>